<name>E1QZK6_OLSUV</name>
<evidence type="ECO:0000313" key="1">
    <source>
        <dbReference type="EMBL" id="ADK67820.1"/>
    </source>
</evidence>
<dbReference type="GeneID" id="78512124"/>
<dbReference type="KEGG" id="ols:Olsu_0706"/>
<evidence type="ECO:0000313" key="2">
    <source>
        <dbReference type="Proteomes" id="UP000000333"/>
    </source>
</evidence>
<sequence length="130" mass="14066">MLQRDYILEIIAQFVEVVSRSLRRAVAERDEAAVLETEEAIAGLLDLDPQVAMQLAPDSLVTMMLLSGMGDSVASYVAYALRAVSGAYGGMGRPDKARLRAEQAEAIEESFGCGCEVPAEFEELDKALHS</sequence>
<dbReference type="RefSeq" id="WP_013251572.1">
    <property type="nucleotide sequence ID" value="NC_014363.1"/>
</dbReference>
<proteinExistence type="predicted"/>
<dbReference type="OrthoDB" id="3186493at2"/>
<accession>E1QZK6</accession>
<dbReference type="PATRIC" id="fig|633147.7.peg.842"/>
<protein>
    <submittedName>
        <fullName evidence="1">Uncharacterized protein</fullName>
    </submittedName>
</protein>
<organism evidence="1 2">
    <name type="scientific">Olsenella uli (strain ATCC 49627 / DSM 7084 / CCUG 31166 / CIP 109912 / JCM 12494 / LMG 11480 / NCIMB 702895 / VPI D76D-27C)</name>
    <name type="common">Lactobacillus uli</name>
    <dbReference type="NCBI Taxonomy" id="633147"/>
    <lineage>
        <taxon>Bacteria</taxon>
        <taxon>Bacillati</taxon>
        <taxon>Actinomycetota</taxon>
        <taxon>Coriobacteriia</taxon>
        <taxon>Coriobacteriales</taxon>
        <taxon>Atopobiaceae</taxon>
        <taxon>Olsenella</taxon>
    </lineage>
</organism>
<dbReference type="Proteomes" id="UP000000333">
    <property type="component" value="Chromosome"/>
</dbReference>
<keyword evidence="2" id="KW-1185">Reference proteome</keyword>
<dbReference type="AlphaFoldDB" id="E1QZK6"/>
<dbReference type="eggNOG" id="ENOG5034AHZ">
    <property type="taxonomic scope" value="Bacteria"/>
</dbReference>
<gene>
    <name evidence="1" type="ordered locus">Olsu_0706</name>
</gene>
<reference evidence="1 2" key="1">
    <citation type="journal article" date="2010" name="Stand. Genomic Sci.">
        <title>Complete genome sequence of Olsenella uli type strain (VPI D76D-27C).</title>
        <authorList>
            <person name="Goker M."/>
            <person name="Held B."/>
            <person name="Lucas S."/>
            <person name="Nolan M."/>
            <person name="Yasawong M."/>
            <person name="Glavina Del Rio T."/>
            <person name="Tice H."/>
            <person name="Cheng J.F."/>
            <person name="Bruce D."/>
            <person name="Detter J.C."/>
            <person name="Tapia R."/>
            <person name="Han C."/>
            <person name="Goodwin L."/>
            <person name="Pitluck S."/>
            <person name="Liolios K."/>
            <person name="Ivanova N."/>
            <person name="Mavromatis K."/>
            <person name="Mikhailova N."/>
            <person name="Pati A."/>
            <person name="Chen A."/>
            <person name="Palaniappan K."/>
            <person name="Land M."/>
            <person name="Hauser L."/>
            <person name="Chang Y.J."/>
            <person name="Jeffries C.D."/>
            <person name="Rohde M."/>
            <person name="Sikorski J."/>
            <person name="Pukall R."/>
            <person name="Woyke T."/>
            <person name="Bristow J."/>
            <person name="Eisen J.A."/>
            <person name="Markowitz V."/>
            <person name="Hugenholtz P."/>
            <person name="Kyrpides N.C."/>
            <person name="Klenk H.P."/>
            <person name="Lapidus A."/>
        </authorList>
    </citation>
    <scope>NUCLEOTIDE SEQUENCE [LARGE SCALE GENOMIC DNA]</scope>
    <source>
        <strain evidence="2">ATCC 49627 / DSM 7084 / CIP 109912 / JCM 12494 / NCIMB 702895 / VPI D76D-27C</strain>
    </source>
</reference>
<dbReference type="HOGENOM" id="CLU_132551_0_0_11"/>
<dbReference type="EMBL" id="CP002106">
    <property type="protein sequence ID" value="ADK67820.1"/>
    <property type="molecule type" value="Genomic_DNA"/>
</dbReference>
<dbReference type="STRING" id="633147.Olsu_0706"/>